<feature type="signal peptide" evidence="1">
    <location>
        <begin position="1"/>
        <end position="34"/>
    </location>
</feature>
<proteinExistence type="predicted"/>
<evidence type="ECO:0008006" key="4">
    <source>
        <dbReference type="Google" id="ProtNLM"/>
    </source>
</evidence>
<gene>
    <name evidence="2" type="ORF">H4F99_12965</name>
</gene>
<protein>
    <recommendedName>
        <fullName evidence="4">Lipoprotein</fullName>
    </recommendedName>
</protein>
<organism evidence="2 3">
    <name type="scientific">Marilutibacter penaei</name>
    <dbReference type="NCBI Taxonomy" id="2759900"/>
    <lineage>
        <taxon>Bacteria</taxon>
        <taxon>Pseudomonadati</taxon>
        <taxon>Pseudomonadota</taxon>
        <taxon>Gammaproteobacteria</taxon>
        <taxon>Lysobacterales</taxon>
        <taxon>Lysobacteraceae</taxon>
        <taxon>Marilutibacter</taxon>
    </lineage>
</organism>
<accession>A0A7W3U5M2</accession>
<feature type="chain" id="PRO_5030668360" description="Lipoprotein" evidence="1">
    <location>
        <begin position="35"/>
        <end position="163"/>
    </location>
</feature>
<dbReference type="RefSeq" id="WP_182670167.1">
    <property type="nucleotide sequence ID" value="NZ_JACHTE010000009.1"/>
</dbReference>
<dbReference type="EMBL" id="JACHTE010000009">
    <property type="protein sequence ID" value="MBB1089389.1"/>
    <property type="molecule type" value="Genomic_DNA"/>
</dbReference>
<evidence type="ECO:0000256" key="1">
    <source>
        <dbReference type="SAM" id="SignalP"/>
    </source>
</evidence>
<sequence length="163" mass="16560">MSTATHATRLVALGLCTSLAGCSGCATTPSPAPAASPYGDACPASPSVASSKVHVRVTFPAPGGPPSTSPASCYVTRGTDVYLVTDEGVNVPFAIQFKQAGTSLVAADARNPSPGTPGVWEGSQAGVNRQALLLEADANPGNYPYNIRANGHTVDPVIIIRLR</sequence>
<dbReference type="AlphaFoldDB" id="A0A7W3U5M2"/>
<keyword evidence="1" id="KW-0732">Signal</keyword>
<name>A0A7W3U5M2_9GAMM</name>
<reference evidence="2 3" key="1">
    <citation type="submission" date="2020-07" db="EMBL/GenBank/DDBJ databases">
        <authorList>
            <person name="Xu S."/>
            <person name="Li A."/>
        </authorList>
    </citation>
    <scope>NUCLEOTIDE SEQUENCE [LARGE SCALE GENOMIC DNA]</scope>
    <source>
        <strain evidence="2 3">SG-8</strain>
    </source>
</reference>
<dbReference type="Proteomes" id="UP000552587">
    <property type="component" value="Unassembled WGS sequence"/>
</dbReference>
<evidence type="ECO:0000313" key="2">
    <source>
        <dbReference type="EMBL" id="MBB1089389.1"/>
    </source>
</evidence>
<keyword evidence="3" id="KW-1185">Reference proteome</keyword>
<comment type="caution">
    <text evidence="2">The sequence shown here is derived from an EMBL/GenBank/DDBJ whole genome shotgun (WGS) entry which is preliminary data.</text>
</comment>
<evidence type="ECO:0000313" key="3">
    <source>
        <dbReference type="Proteomes" id="UP000552587"/>
    </source>
</evidence>